<dbReference type="SUPFAM" id="SSF48150">
    <property type="entry name" value="DNA-glycosylase"/>
    <property type="match status" value="1"/>
</dbReference>
<dbReference type="Proteomes" id="UP000613582">
    <property type="component" value="Unassembled WGS sequence"/>
</dbReference>
<dbReference type="PANTHER" id="PTHR10359">
    <property type="entry name" value="A/G-SPECIFIC ADENINE GLYCOSYLASE/ENDONUCLEASE III"/>
    <property type="match status" value="1"/>
</dbReference>
<evidence type="ECO:0000256" key="4">
    <source>
        <dbReference type="ARBA" id="ARBA00023014"/>
    </source>
</evidence>
<evidence type="ECO:0000256" key="2">
    <source>
        <dbReference type="ARBA" id="ARBA00022723"/>
    </source>
</evidence>
<comment type="caution">
    <text evidence="6">The sequence shown here is derived from an EMBL/GenBank/DDBJ whole genome shotgun (WGS) entry which is preliminary data.</text>
</comment>
<dbReference type="AlphaFoldDB" id="A0A8J2V1N5"/>
<feature type="transmembrane region" description="Helical" evidence="5">
    <location>
        <begin position="35"/>
        <end position="56"/>
    </location>
</feature>
<reference evidence="6" key="2">
    <citation type="submission" date="2020-09" db="EMBL/GenBank/DDBJ databases">
        <authorList>
            <person name="Sun Q."/>
            <person name="Zhou Y."/>
        </authorList>
    </citation>
    <scope>NUCLEOTIDE SEQUENCE</scope>
    <source>
        <strain evidence="6">CGMCC 1.12921</strain>
    </source>
</reference>
<sequence>MQMSLTFARDKRLPDILDRLSRAWPSPARPNAEPLSQLVFMVLVGGTPTAVALAVFQRLRQRFRNWGDLRDADPDVLLPVLRGVERVTDKATTLPRLLQAIETKRGELDLGFLEQWNSDEAMTWLCALPGVDATIAAATLSFSTLRKTVATVDQDSARPVRRLRLAPEGTPISALDRHIMERMPADWKAAELNRLYQGLTRLADKVCHRGKPDCKHCPLSDLCPTAANSTATILTFPGAAQS</sequence>
<keyword evidence="5" id="KW-0812">Transmembrane</keyword>
<dbReference type="GO" id="GO:0003824">
    <property type="term" value="F:catalytic activity"/>
    <property type="evidence" value="ECO:0007669"/>
    <property type="project" value="InterPro"/>
</dbReference>
<evidence type="ECO:0000256" key="3">
    <source>
        <dbReference type="ARBA" id="ARBA00023004"/>
    </source>
</evidence>
<dbReference type="GO" id="GO:0046872">
    <property type="term" value="F:metal ion binding"/>
    <property type="evidence" value="ECO:0007669"/>
    <property type="project" value="UniProtKB-KW"/>
</dbReference>
<keyword evidence="2" id="KW-0479">Metal-binding</keyword>
<protein>
    <recommendedName>
        <fullName evidence="8">Endonuclease III</fullName>
    </recommendedName>
</protein>
<dbReference type="GO" id="GO:0006281">
    <property type="term" value="P:DNA repair"/>
    <property type="evidence" value="ECO:0007669"/>
    <property type="project" value="InterPro"/>
</dbReference>
<dbReference type="InterPro" id="IPR011257">
    <property type="entry name" value="DNA_glycosylase"/>
</dbReference>
<keyword evidence="4" id="KW-0411">Iron-sulfur</keyword>
<proteinExistence type="predicted"/>
<keyword evidence="7" id="KW-1185">Reference proteome</keyword>
<keyword evidence="3" id="KW-0408">Iron</keyword>
<evidence type="ECO:0008006" key="8">
    <source>
        <dbReference type="Google" id="ProtNLM"/>
    </source>
</evidence>
<dbReference type="InterPro" id="IPR023170">
    <property type="entry name" value="HhH_base_excis_C"/>
</dbReference>
<evidence type="ECO:0000256" key="1">
    <source>
        <dbReference type="ARBA" id="ARBA00022485"/>
    </source>
</evidence>
<keyword evidence="5" id="KW-1133">Transmembrane helix</keyword>
<keyword evidence="5" id="KW-0472">Membrane</keyword>
<evidence type="ECO:0000313" key="7">
    <source>
        <dbReference type="Proteomes" id="UP000613582"/>
    </source>
</evidence>
<keyword evidence="1" id="KW-0004">4Fe-4S</keyword>
<organism evidence="6 7">
    <name type="scientific">Aquisalinus flavus</name>
    <dbReference type="NCBI Taxonomy" id="1526572"/>
    <lineage>
        <taxon>Bacteria</taxon>
        <taxon>Pseudomonadati</taxon>
        <taxon>Pseudomonadota</taxon>
        <taxon>Alphaproteobacteria</taxon>
        <taxon>Parvularculales</taxon>
        <taxon>Parvularculaceae</taxon>
        <taxon>Aquisalinus</taxon>
    </lineage>
</organism>
<reference evidence="6" key="1">
    <citation type="journal article" date="2014" name="Int. J. Syst. Evol. Microbiol.">
        <title>Complete genome sequence of Corynebacterium casei LMG S-19264T (=DSM 44701T), isolated from a smear-ripened cheese.</title>
        <authorList>
            <consortium name="US DOE Joint Genome Institute (JGI-PGF)"/>
            <person name="Walter F."/>
            <person name="Albersmeier A."/>
            <person name="Kalinowski J."/>
            <person name="Ruckert C."/>
        </authorList>
    </citation>
    <scope>NUCLEOTIDE SEQUENCE</scope>
    <source>
        <strain evidence="6">CGMCC 1.12921</strain>
    </source>
</reference>
<dbReference type="Gene3D" id="1.10.340.30">
    <property type="entry name" value="Hypothetical protein, domain 2"/>
    <property type="match status" value="1"/>
</dbReference>
<gene>
    <name evidence="6" type="ORF">GCM10011342_08860</name>
</gene>
<dbReference type="Gene3D" id="1.10.1670.10">
    <property type="entry name" value="Helix-hairpin-Helix base-excision DNA repair enzymes (C-terminal)"/>
    <property type="match status" value="1"/>
</dbReference>
<accession>A0A8J2V1N5</accession>
<dbReference type="EMBL" id="BMGH01000001">
    <property type="protein sequence ID" value="GGD02029.1"/>
    <property type="molecule type" value="Genomic_DNA"/>
</dbReference>
<evidence type="ECO:0000313" key="6">
    <source>
        <dbReference type="EMBL" id="GGD02029.1"/>
    </source>
</evidence>
<dbReference type="GO" id="GO:0051539">
    <property type="term" value="F:4 iron, 4 sulfur cluster binding"/>
    <property type="evidence" value="ECO:0007669"/>
    <property type="project" value="UniProtKB-KW"/>
</dbReference>
<evidence type="ECO:0000256" key="5">
    <source>
        <dbReference type="SAM" id="Phobius"/>
    </source>
</evidence>
<name>A0A8J2V1N5_9PROT</name>